<keyword evidence="3" id="KW-0560">Oxidoreductase</keyword>
<proteinExistence type="predicted"/>
<evidence type="ECO:0000256" key="2">
    <source>
        <dbReference type="ARBA" id="ARBA00022833"/>
    </source>
</evidence>
<protein>
    <submittedName>
        <fullName evidence="4">Uncharacterized protein</fullName>
    </submittedName>
</protein>
<organism evidence="4 5">
    <name type="scientific">Ilex paraguariensis</name>
    <name type="common">yerba mate</name>
    <dbReference type="NCBI Taxonomy" id="185542"/>
    <lineage>
        <taxon>Eukaryota</taxon>
        <taxon>Viridiplantae</taxon>
        <taxon>Streptophyta</taxon>
        <taxon>Embryophyta</taxon>
        <taxon>Tracheophyta</taxon>
        <taxon>Spermatophyta</taxon>
        <taxon>Magnoliopsida</taxon>
        <taxon>eudicotyledons</taxon>
        <taxon>Gunneridae</taxon>
        <taxon>Pentapetalae</taxon>
        <taxon>asterids</taxon>
        <taxon>campanulids</taxon>
        <taxon>Aquifoliales</taxon>
        <taxon>Aquifoliaceae</taxon>
        <taxon>Ilex</taxon>
    </lineage>
</organism>
<dbReference type="Gene3D" id="3.40.50.720">
    <property type="entry name" value="NAD(P)-binding Rossmann-like Domain"/>
    <property type="match status" value="1"/>
</dbReference>
<dbReference type="GO" id="GO:0016491">
    <property type="term" value="F:oxidoreductase activity"/>
    <property type="evidence" value="ECO:0007669"/>
    <property type="project" value="UniProtKB-KW"/>
</dbReference>
<keyword evidence="2" id="KW-0862">Zinc</keyword>
<keyword evidence="1" id="KW-0479">Metal-binding</keyword>
<accession>A0ABC8S538</accession>
<comment type="caution">
    <text evidence="4">The sequence shown here is derived from an EMBL/GenBank/DDBJ whole genome shotgun (WGS) entry which is preliminary data.</text>
</comment>
<sequence length="51" mass="5494">AAIGTLDGIIDTAPEPHPIMPLIKILKSHGKLIMVCEPEKPAEMHTIPVLL</sequence>
<name>A0ABC8S538_9AQUA</name>
<evidence type="ECO:0000313" key="5">
    <source>
        <dbReference type="Proteomes" id="UP001642360"/>
    </source>
</evidence>
<dbReference type="GO" id="GO:0046872">
    <property type="term" value="F:metal ion binding"/>
    <property type="evidence" value="ECO:0007669"/>
    <property type="project" value="UniProtKB-KW"/>
</dbReference>
<reference evidence="4 5" key="1">
    <citation type="submission" date="2024-02" db="EMBL/GenBank/DDBJ databases">
        <authorList>
            <person name="Vignale AGUSTIN F."/>
            <person name="Sosa J E."/>
            <person name="Modenutti C."/>
        </authorList>
    </citation>
    <scope>NUCLEOTIDE SEQUENCE [LARGE SCALE GENOMIC DNA]</scope>
</reference>
<keyword evidence="5" id="KW-1185">Reference proteome</keyword>
<dbReference type="EMBL" id="CAUOFW020002179">
    <property type="protein sequence ID" value="CAK9151945.1"/>
    <property type="molecule type" value="Genomic_DNA"/>
</dbReference>
<dbReference type="AlphaFoldDB" id="A0ABC8S538"/>
<feature type="non-terminal residue" evidence="4">
    <location>
        <position position="1"/>
    </location>
</feature>
<dbReference type="PANTHER" id="PTHR42683">
    <property type="entry name" value="ALDEHYDE REDUCTASE"/>
    <property type="match status" value="1"/>
</dbReference>
<evidence type="ECO:0000256" key="1">
    <source>
        <dbReference type="ARBA" id="ARBA00022723"/>
    </source>
</evidence>
<gene>
    <name evidence="4" type="ORF">ILEXP_LOCUS20118</name>
</gene>
<evidence type="ECO:0000313" key="4">
    <source>
        <dbReference type="EMBL" id="CAK9151945.1"/>
    </source>
</evidence>
<dbReference type="Proteomes" id="UP001642360">
    <property type="component" value="Unassembled WGS sequence"/>
</dbReference>
<evidence type="ECO:0000256" key="3">
    <source>
        <dbReference type="ARBA" id="ARBA00023002"/>
    </source>
</evidence>
<dbReference type="InterPro" id="IPR047109">
    <property type="entry name" value="CAD-like"/>
</dbReference>
<feature type="non-terminal residue" evidence="4">
    <location>
        <position position="51"/>
    </location>
</feature>